<evidence type="ECO:0000259" key="3">
    <source>
        <dbReference type="PROSITE" id="PS50850"/>
    </source>
</evidence>
<dbReference type="PANTHER" id="PTHR11360">
    <property type="entry name" value="MONOCARBOXYLATE TRANSPORTER"/>
    <property type="match status" value="1"/>
</dbReference>
<accession>A0A3S3P1D8</accession>
<dbReference type="GO" id="GO:0016020">
    <property type="term" value="C:membrane"/>
    <property type="evidence" value="ECO:0007669"/>
    <property type="project" value="UniProtKB-SubCell"/>
</dbReference>
<gene>
    <name evidence="4" type="ORF">B4U79_12272</name>
</gene>
<dbReference type="PROSITE" id="PS50850">
    <property type="entry name" value="MFS"/>
    <property type="match status" value="1"/>
</dbReference>
<dbReference type="EMBL" id="NCKU01004416">
    <property type="protein sequence ID" value="RWS05964.1"/>
    <property type="molecule type" value="Genomic_DNA"/>
</dbReference>
<feature type="transmembrane region" description="Helical" evidence="2">
    <location>
        <begin position="152"/>
        <end position="174"/>
    </location>
</feature>
<protein>
    <recommendedName>
        <fullName evidence="3">Major facilitator superfamily (MFS) profile domain-containing protein</fullName>
    </recommendedName>
</protein>
<keyword evidence="2" id="KW-0812">Transmembrane</keyword>
<feature type="transmembrane region" description="Helical" evidence="2">
    <location>
        <begin position="559"/>
        <end position="582"/>
    </location>
</feature>
<dbReference type="SUPFAM" id="SSF103473">
    <property type="entry name" value="MFS general substrate transporter"/>
    <property type="match status" value="1"/>
</dbReference>
<dbReference type="Proteomes" id="UP000285301">
    <property type="component" value="Unassembled WGS sequence"/>
</dbReference>
<sequence>MTSPATLTKEDSGFYENLRCNSSLNVILEAETEPEDADNGEDETGDIVVADPAPDGGYGWIIVLASFMCNVIVDGISYTFALFFNHFVTHFQASRGTTALIGSLLTGCYLSEGPIVGALTNKFGCRLVTIAGSFLAGLGFLLAAFSPNITFLLFTYGIMGIAVCGSGVGAFAFAPLVQYLLSLFGWRGSLLICSGIVLNASVFGALMRPLTVETQSCEEIEAKDEASRKRMSMKGDLTPNMEPGVQSVVHLNDLSNSSLLISSFNQNSNAKNSLQVPEVSGKIRSVSNVLEVRMHSNRENRLSEKRTVSESYDPAPRLSFIISESSSQTESLLGSRKIVVPPFSKKDVLYSKSSLHLDAGATANLKTASSQKSFLDRKQSLPLTMKEVSEKVQNHKNDSIIDVSSKKSFFTRLKKLWKKQAIDDEICEQCISPNILSEMLDTSLIRDSSVFRFLALSNILGMMAFFIPFVYITQHVTTTVKEDGELVTKERAAFLISCIGITNIVGRLIFGWISDKVSQRSSNDQCCSLIRNALFINNCCLALAGITISLIPFCHTYNAVMTMCALFGLCIAGYMCLTSIILVDLLGLDKLTNAFGLISLCRGVASMIGPPMAGVIYDGTGSFDVTFYAAGVLFVLSSIVSFAIFKVKV</sequence>
<dbReference type="GO" id="GO:0008028">
    <property type="term" value="F:monocarboxylic acid transmembrane transporter activity"/>
    <property type="evidence" value="ECO:0007669"/>
    <property type="project" value="TreeGrafter"/>
</dbReference>
<dbReference type="Pfam" id="PF07690">
    <property type="entry name" value="MFS_1"/>
    <property type="match status" value="1"/>
</dbReference>
<feature type="transmembrane region" description="Helical" evidence="2">
    <location>
        <begin position="492"/>
        <end position="513"/>
    </location>
</feature>
<proteinExistence type="predicted"/>
<dbReference type="PANTHER" id="PTHR11360:SF286">
    <property type="entry name" value="GH22266P"/>
    <property type="match status" value="1"/>
</dbReference>
<dbReference type="OrthoDB" id="2213137at2759"/>
<feature type="domain" description="Major facilitator superfamily (MFS) profile" evidence="3">
    <location>
        <begin position="450"/>
        <end position="649"/>
    </location>
</feature>
<comment type="subcellular location">
    <subcellularLocation>
        <location evidence="1">Membrane</location>
        <topology evidence="1">Multi-pass membrane protein</topology>
    </subcellularLocation>
</comment>
<name>A0A3S3P1D8_9ACAR</name>
<dbReference type="Gene3D" id="1.20.1250.20">
    <property type="entry name" value="MFS general substrate transporter like domains"/>
    <property type="match status" value="2"/>
</dbReference>
<dbReference type="InterPro" id="IPR036259">
    <property type="entry name" value="MFS_trans_sf"/>
</dbReference>
<feature type="transmembrane region" description="Helical" evidence="2">
    <location>
        <begin position="96"/>
        <end position="115"/>
    </location>
</feature>
<feature type="transmembrane region" description="Helical" evidence="2">
    <location>
        <begin position="625"/>
        <end position="645"/>
    </location>
</feature>
<evidence type="ECO:0000256" key="1">
    <source>
        <dbReference type="ARBA" id="ARBA00004141"/>
    </source>
</evidence>
<dbReference type="AlphaFoldDB" id="A0A3S3P1D8"/>
<feature type="transmembrane region" description="Helical" evidence="2">
    <location>
        <begin position="534"/>
        <end position="553"/>
    </location>
</feature>
<feature type="transmembrane region" description="Helical" evidence="2">
    <location>
        <begin position="186"/>
        <end position="206"/>
    </location>
</feature>
<feature type="transmembrane region" description="Helical" evidence="2">
    <location>
        <begin position="594"/>
        <end position="613"/>
    </location>
</feature>
<dbReference type="InterPro" id="IPR050327">
    <property type="entry name" value="Proton-linked_MCT"/>
</dbReference>
<feature type="transmembrane region" description="Helical" evidence="2">
    <location>
        <begin position="127"/>
        <end position="145"/>
    </location>
</feature>
<comment type="caution">
    <text evidence="4">The sequence shown here is derived from an EMBL/GenBank/DDBJ whole genome shotgun (WGS) entry which is preliminary data.</text>
</comment>
<dbReference type="InterPro" id="IPR020846">
    <property type="entry name" value="MFS_dom"/>
</dbReference>
<keyword evidence="2" id="KW-1133">Transmembrane helix</keyword>
<feature type="transmembrane region" description="Helical" evidence="2">
    <location>
        <begin position="58"/>
        <end position="84"/>
    </location>
</feature>
<feature type="transmembrane region" description="Helical" evidence="2">
    <location>
        <begin position="453"/>
        <end position="472"/>
    </location>
</feature>
<keyword evidence="5" id="KW-1185">Reference proteome</keyword>
<reference evidence="4 5" key="1">
    <citation type="journal article" date="2018" name="Gigascience">
        <title>Genomes of trombidid mites reveal novel predicted allergens and laterally-transferred genes associated with secondary metabolism.</title>
        <authorList>
            <person name="Dong X."/>
            <person name="Chaisiri K."/>
            <person name="Xia D."/>
            <person name="Armstrong S.D."/>
            <person name="Fang Y."/>
            <person name="Donnelly M.J."/>
            <person name="Kadowaki T."/>
            <person name="McGarry J.W."/>
            <person name="Darby A.C."/>
            <person name="Makepeace B.L."/>
        </authorList>
    </citation>
    <scope>NUCLEOTIDE SEQUENCE [LARGE SCALE GENOMIC DNA]</scope>
    <source>
        <strain evidence="4">UoL-WK</strain>
    </source>
</reference>
<organism evidence="4 5">
    <name type="scientific">Dinothrombium tinctorium</name>
    <dbReference type="NCBI Taxonomy" id="1965070"/>
    <lineage>
        <taxon>Eukaryota</taxon>
        <taxon>Metazoa</taxon>
        <taxon>Ecdysozoa</taxon>
        <taxon>Arthropoda</taxon>
        <taxon>Chelicerata</taxon>
        <taxon>Arachnida</taxon>
        <taxon>Acari</taxon>
        <taxon>Acariformes</taxon>
        <taxon>Trombidiformes</taxon>
        <taxon>Prostigmata</taxon>
        <taxon>Anystina</taxon>
        <taxon>Parasitengona</taxon>
        <taxon>Trombidioidea</taxon>
        <taxon>Trombidiidae</taxon>
        <taxon>Dinothrombium</taxon>
    </lineage>
</organism>
<dbReference type="STRING" id="1965070.A0A3S3P1D8"/>
<evidence type="ECO:0000313" key="4">
    <source>
        <dbReference type="EMBL" id="RWS05964.1"/>
    </source>
</evidence>
<dbReference type="InterPro" id="IPR011701">
    <property type="entry name" value="MFS"/>
</dbReference>
<keyword evidence="2" id="KW-0472">Membrane</keyword>
<evidence type="ECO:0000256" key="2">
    <source>
        <dbReference type="SAM" id="Phobius"/>
    </source>
</evidence>
<evidence type="ECO:0000313" key="5">
    <source>
        <dbReference type="Proteomes" id="UP000285301"/>
    </source>
</evidence>